<evidence type="ECO:0000256" key="4">
    <source>
        <dbReference type="SAM" id="MobiDB-lite"/>
    </source>
</evidence>
<evidence type="ECO:0000256" key="3">
    <source>
        <dbReference type="RuleBase" id="RU363018"/>
    </source>
</evidence>
<dbReference type="NCBIfam" id="TIGR00055">
    <property type="entry name" value="uppS"/>
    <property type="match status" value="1"/>
</dbReference>
<protein>
    <recommendedName>
        <fullName evidence="3">Alkyl transferase</fullName>
        <ecNumber evidence="3">2.5.1.-</ecNumber>
    </recommendedName>
</protein>
<dbReference type="AlphaFoldDB" id="A0A0B7JLW6"/>
<dbReference type="HAMAP" id="MF_01139">
    <property type="entry name" value="ISPT"/>
    <property type="match status" value="1"/>
</dbReference>
<dbReference type="Proteomes" id="UP000616885">
    <property type="component" value="Unassembled WGS sequence"/>
</dbReference>
<evidence type="ECO:0000313" key="5">
    <source>
        <dbReference type="EMBL" id="CEO45789.1"/>
    </source>
</evidence>
<dbReference type="InterPro" id="IPR018520">
    <property type="entry name" value="UPP_synth-like_CS"/>
</dbReference>
<evidence type="ECO:0000256" key="1">
    <source>
        <dbReference type="ARBA" id="ARBA00005432"/>
    </source>
</evidence>
<dbReference type="CDD" id="cd00475">
    <property type="entry name" value="Cis_IPPS"/>
    <property type="match status" value="1"/>
</dbReference>
<feature type="compositionally biased region" description="Acidic residues" evidence="4">
    <location>
        <begin position="234"/>
        <end position="244"/>
    </location>
</feature>
<dbReference type="GO" id="GO:0005783">
    <property type="term" value="C:endoplasmic reticulum"/>
    <property type="evidence" value="ECO:0007669"/>
    <property type="project" value="TreeGrafter"/>
</dbReference>
<dbReference type="EMBL" id="JADCTT010000004">
    <property type="protein sequence ID" value="KAF9753784.1"/>
    <property type="molecule type" value="Genomic_DNA"/>
</dbReference>
<dbReference type="PANTHER" id="PTHR10291">
    <property type="entry name" value="DEHYDRODOLICHYL DIPHOSPHATE SYNTHASE FAMILY MEMBER"/>
    <property type="match status" value="1"/>
</dbReference>
<dbReference type="GO" id="GO:0016020">
    <property type="term" value="C:membrane"/>
    <property type="evidence" value="ECO:0007669"/>
    <property type="project" value="TreeGrafter"/>
</dbReference>
<dbReference type="PROSITE" id="PS01066">
    <property type="entry name" value="UPP_SYNTHASE"/>
    <property type="match status" value="1"/>
</dbReference>
<dbReference type="Gene3D" id="3.40.1180.10">
    <property type="entry name" value="Decaprenyl diphosphate synthase-like"/>
    <property type="match status" value="1"/>
</dbReference>
<dbReference type="SUPFAM" id="SSF64005">
    <property type="entry name" value="Undecaprenyl diphosphate synthase"/>
    <property type="match status" value="2"/>
</dbReference>
<dbReference type="Pfam" id="PF01255">
    <property type="entry name" value="Prenyltransf"/>
    <property type="match status" value="2"/>
</dbReference>
<sequence>MSGTVNFLQRLVFQSPPGEWALSQLRDLLIGALKQGPVPQHVAFEMDGNRRYARSHRMETVEGHHRGFESLARIMEICYKAGVKTVTVYAFSIENFNRPQYEVDGLMQLAKVKLEQLTTYGDILDRYGAAVRVLGQRDLLREDVLQVVDKAVARTQHNKNAVLNICFPYTSRAEIATAVQSTVSEFLAPPAPKNQLFSPSRIRQNILSRQLNGHDPLPTIRDSSPEKQTVTEAAEGEGALDADGGDSSSATLPPDSPSPRRRTRNGSYDESKLPDPETITVETLDRHMYTSEDPPLDLFIRTSGVERLSDFMLWQCHQDTQIFFLNCLWPEFDFHHFVWVLLEWQWRLKQKSREDAPSRRRNGAIVE</sequence>
<dbReference type="GO" id="GO:0045547">
    <property type="term" value="F:ditrans,polycis-polyprenyl diphosphate synthase [(2E,6E)-farnesyl diphosphate specific] activity"/>
    <property type="evidence" value="ECO:0007669"/>
    <property type="project" value="TreeGrafter"/>
</dbReference>
<dbReference type="GO" id="GO:0016094">
    <property type="term" value="P:polyprenol biosynthetic process"/>
    <property type="evidence" value="ECO:0007669"/>
    <property type="project" value="TreeGrafter"/>
</dbReference>
<dbReference type="InterPro" id="IPR036424">
    <property type="entry name" value="UPP_synth-like_sf"/>
</dbReference>
<dbReference type="InterPro" id="IPR001441">
    <property type="entry name" value="UPP_synth-like"/>
</dbReference>
<evidence type="ECO:0000256" key="2">
    <source>
        <dbReference type="ARBA" id="ARBA00022679"/>
    </source>
</evidence>
<gene>
    <name evidence="5" type="ORF">BN869_000001844_1</name>
    <name evidence="6" type="ORF">IM811_012542</name>
</gene>
<accession>A0A0B7JLW6</accession>
<proteinExistence type="inferred from homology"/>
<comment type="similarity">
    <text evidence="1 3">Belongs to the UPP synthase family.</text>
</comment>
<evidence type="ECO:0000313" key="6">
    <source>
        <dbReference type="EMBL" id="KAF9753784.1"/>
    </source>
</evidence>
<dbReference type="EMBL" id="CDPU01000003">
    <property type="protein sequence ID" value="CEO45789.1"/>
    <property type="molecule type" value="Genomic_DNA"/>
</dbReference>
<dbReference type="GO" id="GO:0005811">
    <property type="term" value="C:lipid droplet"/>
    <property type="evidence" value="ECO:0007669"/>
    <property type="project" value="TreeGrafter"/>
</dbReference>
<name>A0A0B7JLW6_BIOOC</name>
<dbReference type="PANTHER" id="PTHR10291:SF43">
    <property type="entry name" value="DEHYDRODOLICHYL DIPHOSPHATE SYNTHASE COMPLEX SUBUNIT DHDDS"/>
    <property type="match status" value="1"/>
</dbReference>
<dbReference type="GO" id="GO:1904423">
    <property type="term" value="C:dehydrodolichyl diphosphate synthase complex"/>
    <property type="evidence" value="ECO:0007669"/>
    <property type="project" value="TreeGrafter"/>
</dbReference>
<feature type="region of interest" description="Disordered" evidence="4">
    <location>
        <begin position="210"/>
        <end position="277"/>
    </location>
</feature>
<reference evidence="6" key="2">
    <citation type="submission" date="2020-10" db="EMBL/GenBank/DDBJ databases">
        <title>High-Quality Genome Resource of Clonostachys rosea strain S41 by Oxford Nanopore Long-Read Sequencing.</title>
        <authorList>
            <person name="Wang H."/>
        </authorList>
    </citation>
    <scope>NUCLEOTIDE SEQUENCE</scope>
    <source>
        <strain evidence="6">S41</strain>
    </source>
</reference>
<keyword evidence="2 3" id="KW-0808">Transferase</keyword>
<organism evidence="5">
    <name type="scientific">Bionectria ochroleuca</name>
    <name type="common">Gliocladium roseum</name>
    <dbReference type="NCBI Taxonomy" id="29856"/>
    <lineage>
        <taxon>Eukaryota</taxon>
        <taxon>Fungi</taxon>
        <taxon>Dikarya</taxon>
        <taxon>Ascomycota</taxon>
        <taxon>Pezizomycotina</taxon>
        <taxon>Sordariomycetes</taxon>
        <taxon>Hypocreomycetidae</taxon>
        <taxon>Hypocreales</taxon>
        <taxon>Bionectriaceae</taxon>
        <taxon>Clonostachys</taxon>
    </lineage>
</organism>
<reference evidence="5" key="1">
    <citation type="submission" date="2015-01" db="EMBL/GenBank/DDBJ databases">
        <authorList>
            <person name="Durling Mikael"/>
        </authorList>
    </citation>
    <scope>NUCLEOTIDE SEQUENCE</scope>
</reference>
<dbReference type="EC" id="2.5.1.-" evidence="3"/>